<dbReference type="EMBL" id="VSSQ01020230">
    <property type="protein sequence ID" value="MPM64925.1"/>
    <property type="molecule type" value="Genomic_DNA"/>
</dbReference>
<comment type="caution">
    <text evidence="2">The sequence shown here is derived from an EMBL/GenBank/DDBJ whole genome shotgun (WGS) entry which is preliminary data.</text>
</comment>
<dbReference type="InterPro" id="IPR011437">
    <property type="entry name" value="DUF1540"/>
</dbReference>
<protein>
    <recommendedName>
        <fullName evidence="1">DUF1540 domain-containing protein</fullName>
    </recommendedName>
</protein>
<evidence type="ECO:0000313" key="2">
    <source>
        <dbReference type="EMBL" id="MPM64925.1"/>
    </source>
</evidence>
<sequence>MVNNNPNNSIKCSVSSCSYHCKDKNYCSLDEIKVGCSDPMVNECADTECASFRKGGRS</sequence>
<name>A0A645BHS0_9ZZZZ</name>
<organism evidence="2">
    <name type="scientific">bioreactor metagenome</name>
    <dbReference type="NCBI Taxonomy" id="1076179"/>
    <lineage>
        <taxon>unclassified sequences</taxon>
        <taxon>metagenomes</taxon>
        <taxon>ecological metagenomes</taxon>
    </lineage>
</organism>
<proteinExistence type="predicted"/>
<reference evidence="2" key="1">
    <citation type="submission" date="2019-08" db="EMBL/GenBank/DDBJ databases">
        <authorList>
            <person name="Kucharzyk K."/>
            <person name="Murdoch R.W."/>
            <person name="Higgins S."/>
            <person name="Loffler F."/>
        </authorList>
    </citation>
    <scope>NUCLEOTIDE SEQUENCE</scope>
</reference>
<accession>A0A645BHS0</accession>
<dbReference type="AlphaFoldDB" id="A0A645BHS0"/>
<gene>
    <name evidence="2" type="ORF">SDC9_111816</name>
</gene>
<feature type="domain" description="DUF1540" evidence="1">
    <location>
        <begin position="10"/>
        <end position="52"/>
    </location>
</feature>
<evidence type="ECO:0000259" key="1">
    <source>
        <dbReference type="Pfam" id="PF07561"/>
    </source>
</evidence>
<dbReference type="Pfam" id="PF07561">
    <property type="entry name" value="DUF1540"/>
    <property type="match status" value="1"/>
</dbReference>